<keyword evidence="1" id="KW-0812">Transmembrane</keyword>
<comment type="caution">
    <text evidence="2">The sequence shown here is derived from an EMBL/GenBank/DDBJ whole genome shotgun (WGS) entry which is preliminary data.</text>
</comment>
<dbReference type="AlphaFoldDB" id="A0AAE4C9F4"/>
<feature type="transmembrane region" description="Helical" evidence="1">
    <location>
        <begin position="176"/>
        <end position="195"/>
    </location>
</feature>
<feature type="transmembrane region" description="Helical" evidence="1">
    <location>
        <begin position="126"/>
        <end position="156"/>
    </location>
</feature>
<feature type="transmembrane region" description="Helical" evidence="1">
    <location>
        <begin position="95"/>
        <end position="114"/>
    </location>
</feature>
<dbReference type="Proteomes" id="UP001183643">
    <property type="component" value="Unassembled WGS sequence"/>
</dbReference>
<gene>
    <name evidence="2" type="ORF">J2S41_001532</name>
</gene>
<organism evidence="2 3">
    <name type="scientific">Catenuloplanes atrovinosus</name>
    <dbReference type="NCBI Taxonomy" id="137266"/>
    <lineage>
        <taxon>Bacteria</taxon>
        <taxon>Bacillati</taxon>
        <taxon>Actinomycetota</taxon>
        <taxon>Actinomycetes</taxon>
        <taxon>Micromonosporales</taxon>
        <taxon>Micromonosporaceae</taxon>
        <taxon>Catenuloplanes</taxon>
    </lineage>
</organism>
<keyword evidence="3" id="KW-1185">Reference proteome</keyword>
<proteinExistence type="predicted"/>
<name>A0AAE4C9F4_9ACTN</name>
<feature type="transmembrane region" description="Helical" evidence="1">
    <location>
        <begin position="9"/>
        <end position="29"/>
    </location>
</feature>
<feature type="transmembrane region" description="Helical" evidence="1">
    <location>
        <begin position="35"/>
        <end position="58"/>
    </location>
</feature>
<evidence type="ECO:0000313" key="2">
    <source>
        <dbReference type="EMBL" id="MDR7274754.1"/>
    </source>
</evidence>
<dbReference type="EMBL" id="JAVDYB010000001">
    <property type="protein sequence ID" value="MDR7274754.1"/>
    <property type="molecule type" value="Genomic_DNA"/>
</dbReference>
<protein>
    <submittedName>
        <fullName evidence="2">Small basic protein</fullName>
    </submittedName>
</protein>
<evidence type="ECO:0000256" key="1">
    <source>
        <dbReference type="SAM" id="Phobius"/>
    </source>
</evidence>
<evidence type="ECO:0000313" key="3">
    <source>
        <dbReference type="Proteomes" id="UP001183643"/>
    </source>
</evidence>
<reference evidence="2" key="1">
    <citation type="submission" date="2023-07" db="EMBL/GenBank/DDBJ databases">
        <title>Sequencing the genomes of 1000 actinobacteria strains.</title>
        <authorList>
            <person name="Klenk H.-P."/>
        </authorList>
    </citation>
    <scope>NUCLEOTIDE SEQUENCE</scope>
    <source>
        <strain evidence="2">DSM 44707</strain>
    </source>
</reference>
<dbReference type="RefSeq" id="WP_310364813.1">
    <property type="nucleotide sequence ID" value="NZ_JAVDYB010000001.1"/>
</dbReference>
<keyword evidence="1" id="KW-1133">Transmembrane helix</keyword>
<feature type="transmembrane region" description="Helical" evidence="1">
    <location>
        <begin position="65"/>
        <end position="89"/>
    </location>
</feature>
<keyword evidence="1" id="KW-0472">Membrane</keyword>
<sequence length="204" mass="20616">MFETGARRWIVAVTLLIGVLVGVVVTVALPPGERTLAAVAYPTHLIMSVVLPFLGVLLGRDVRTAVVAGVSAGLFGDLVAVVAAAVAGSAAPDPWAGAGVILLGGVLVQCVANLTGTGLGVLIRPAWLACLATIVVPLGLSVLLSLAGPAAPLAAWVTPFPVAESLLSGEMDATGWARWTVVALIWGVGLNALAARRPRPATRV</sequence>
<accession>A0AAE4C9F4</accession>